<keyword evidence="3" id="KW-1185">Reference proteome</keyword>
<dbReference type="AlphaFoldDB" id="A0A4S8PQT6"/>
<evidence type="ECO:0000259" key="1">
    <source>
        <dbReference type="Pfam" id="PF18029"/>
    </source>
</evidence>
<comment type="caution">
    <text evidence="2">The sequence shown here is derived from an EMBL/GenBank/DDBJ whole genome shotgun (WGS) entry which is preliminary data.</text>
</comment>
<evidence type="ECO:0000313" key="3">
    <source>
        <dbReference type="Proteomes" id="UP000305792"/>
    </source>
</evidence>
<organism evidence="2 3">
    <name type="scientific">Glycomyces paridis</name>
    <dbReference type="NCBI Taxonomy" id="2126555"/>
    <lineage>
        <taxon>Bacteria</taxon>
        <taxon>Bacillati</taxon>
        <taxon>Actinomycetota</taxon>
        <taxon>Actinomycetes</taxon>
        <taxon>Glycomycetales</taxon>
        <taxon>Glycomycetaceae</taxon>
        <taxon>Glycomyces</taxon>
    </lineage>
</organism>
<accession>A0A4S8PQT6</accession>
<feature type="domain" description="Glyoxalase-like" evidence="1">
    <location>
        <begin position="7"/>
        <end position="148"/>
    </location>
</feature>
<dbReference type="Gene3D" id="3.10.180.10">
    <property type="entry name" value="2,3-Dihydroxybiphenyl 1,2-Dioxygenase, domain 1"/>
    <property type="match status" value="1"/>
</dbReference>
<dbReference type="RefSeq" id="WP_136527869.1">
    <property type="nucleotide sequence ID" value="NZ_STGX01000001.1"/>
</dbReference>
<reference evidence="2 3" key="1">
    <citation type="journal article" date="2018" name="Int. J. Syst. Evol. Microbiol.">
        <title>Glycomyces paridis sp. nov., isolated from the medicinal plant Paris polyphylla.</title>
        <authorList>
            <person name="Fang X.M."/>
            <person name="Bai J.L."/>
            <person name="Su J."/>
            <person name="Zhao L.L."/>
            <person name="Liu H.Y."/>
            <person name="Ma B.P."/>
            <person name="Zhang Y.Q."/>
            <person name="Yu L.Y."/>
        </authorList>
    </citation>
    <scope>NUCLEOTIDE SEQUENCE [LARGE SCALE GENOMIC DNA]</scope>
    <source>
        <strain evidence="2 3">CPCC 204357</strain>
    </source>
</reference>
<dbReference type="Pfam" id="PF18029">
    <property type="entry name" value="Glyoxalase_6"/>
    <property type="match status" value="1"/>
</dbReference>
<sequence length="150" mass="16495">MSVHFKICIDAEDPHRLAAFWAEAMDYAVEDHSPLIEMLLGQGLIGEDLVVEIDGHKAWKTAAAVRDPDAPVNAQNGVGQGMRLLFQTVPEKKSVKNRVHLDLHYGPDDYQAQADRLVGLGATRLGDYDEDGAKWVLMADPEGNEFCAHG</sequence>
<protein>
    <recommendedName>
        <fullName evidence="1">Glyoxalase-like domain-containing protein</fullName>
    </recommendedName>
</protein>
<dbReference type="PANTHER" id="PTHR35908:SF1">
    <property type="entry name" value="CONSERVED PROTEIN"/>
    <property type="match status" value="1"/>
</dbReference>
<dbReference type="SUPFAM" id="SSF54593">
    <property type="entry name" value="Glyoxalase/Bleomycin resistance protein/Dihydroxybiphenyl dioxygenase"/>
    <property type="match status" value="1"/>
</dbReference>
<dbReference type="EMBL" id="STGX01000001">
    <property type="protein sequence ID" value="THV32095.1"/>
    <property type="molecule type" value="Genomic_DNA"/>
</dbReference>
<proteinExistence type="predicted"/>
<gene>
    <name evidence="2" type="ORF">E9998_01170</name>
</gene>
<name>A0A4S8PQT6_9ACTN</name>
<evidence type="ECO:0000313" key="2">
    <source>
        <dbReference type="EMBL" id="THV32095.1"/>
    </source>
</evidence>
<dbReference type="Proteomes" id="UP000305792">
    <property type="component" value="Unassembled WGS sequence"/>
</dbReference>
<dbReference type="PANTHER" id="PTHR35908">
    <property type="entry name" value="HYPOTHETICAL FUSION PROTEIN"/>
    <property type="match status" value="1"/>
</dbReference>
<dbReference type="InterPro" id="IPR041581">
    <property type="entry name" value="Glyoxalase_6"/>
</dbReference>
<dbReference type="InterPro" id="IPR029068">
    <property type="entry name" value="Glyas_Bleomycin-R_OHBP_Dase"/>
</dbReference>
<dbReference type="OrthoDB" id="3823476at2"/>